<dbReference type="InterPro" id="IPR017853">
    <property type="entry name" value="GH"/>
</dbReference>
<dbReference type="PANTHER" id="PTHR32227">
    <property type="entry name" value="GLUCAN ENDO-1,3-BETA-GLUCOSIDASE BG1-RELATED-RELATED"/>
    <property type="match status" value="1"/>
</dbReference>
<name>A0A921QLB2_SORBI</name>
<protein>
    <recommendedName>
        <fullName evidence="4">glucan endo-1,3-beta-D-glucosidase</fullName>
        <ecNumber evidence="4">3.2.1.39</ecNumber>
    </recommendedName>
</protein>
<dbReference type="GO" id="GO:0005886">
    <property type="term" value="C:plasma membrane"/>
    <property type="evidence" value="ECO:0007669"/>
    <property type="project" value="UniProtKB-SubCell"/>
</dbReference>
<dbReference type="FunFam" id="3.20.20.80:FF:000008">
    <property type="entry name" value="Glucan endo-1,3-beta-glucosidase 5"/>
    <property type="match status" value="1"/>
</dbReference>
<keyword evidence="5" id="KW-1003">Cell membrane</keyword>
<feature type="domain" description="X8" evidence="19">
    <location>
        <begin position="373"/>
        <end position="457"/>
    </location>
</feature>
<dbReference type="GO" id="GO:0005975">
    <property type="term" value="P:carbohydrate metabolic process"/>
    <property type="evidence" value="ECO:0007669"/>
    <property type="project" value="InterPro"/>
</dbReference>
<comment type="catalytic activity">
    <reaction evidence="1">
        <text>Hydrolysis of (1-&gt;3)-beta-D-glucosidic linkages in (1-&gt;3)-beta-D-glucans.</text>
        <dbReference type="EC" id="3.2.1.39"/>
    </reaction>
</comment>
<evidence type="ECO:0000256" key="17">
    <source>
        <dbReference type="SAM" id="Phobius"/>
    </source>
</evidence>
<keyword evidence="17" id="KW-1133">Transmembrane helix</keyword>
<evidence type="ECO:0000256" key="14">
    <source>
        <dbReference type="ARBA" id="ARBA00023295"/>
    </source>
</evidence>
<feature type="chain" id="PRO_5037554401" description="glucan endo-1,3-beta-D-glucosidase" evidence="18">
    <location>
        <begin position="34"/>
        <end position="494"/>
    </location>
</feature>
<evidence type="ECO:0000256" key="7">
    <source>
        <dbReference type="ARBA" id="ARBA00022729"/>
    </source>
</evidence>
<evidence type="ECO:0000256" key="16">
    <source>
        <dbReference type="RuleBase" id="RU004336"/>
    </source>
</evidence>
<proteinExistence type="inferred from homology"/>
<evidence type="ECO:0000256" key="2">
    <source>
        <dbReference type="ARBA" id="ARBA00004609"/>
    </source>
</evidence>
<evidence type="ECO:0000256" key="11">
    <source>
        <dbReference type="ARBA" id="ARBA00023157"/>
    </source>
</evidence>
<dbReference type="InterPro" id="IPR012946">
    <property type="entry name" value="X8"/>
</dbReference>
<keyword evidence="11" id="KW-1015">Disulfide bond</keyword>
<dbReference type="Proteomes" id="UP000807115">
    <property type="component" value="Chromosome 7"/>
</dbReference>
<evidence type="ECO:0000256" key="13">
    <source>
        <dbReference type="ARBA" id="ARBA00023288"/>
    </source>
</evidence>
<evidence type="ECO:0000256" key="8">
    <source>
        <dbReference type="ARBA" id="ARBA00022801"/>
    </source>
</evidence>
<reference evidence="20" key="2">
    <citation type="submission" date="2020-10" db="EMBL/GenBank/DDBJ databases">
        <authorList>
            <person name="Cooper E.A."/>
            <person name="Brenton Z.W."/>
            <person name="Flinn B.S."/>
            <person name="Jenkins J."/>
            <person name="Shu S."/>
            <person name="Flowers D."/>
            <person name="Luo F."/>
            <person name="Wang Y."/>
            <person name="Xia P."/>
            <person name="Barry K."/>
            <person name="Daum C."/>
            <person name="Lipzen A."/>
            <person name="Yoshinaga Y."/>
            <person name="Schmutz J."/>
            <person name="Saski C."/>
            <person name="Vermerris W."/>
            <person name="Kresovich S."/>
        </authorList>
    </citation>
    <scope>NUCLEOTIDE SEQUENCE</scope>
</reference>
<comment type="similarity">
    <text evidence="3 15">Belongs to the glycosyl hydrolase 17 family.</text>
</comment>
<evidence type="ECO:0000313" key="21">
    <source>
        <dbReference type="Proteomes" id="UP000807115"/>
    </source>
</evidence>
<evidence type="ECO:0000259" key="19">
    <source>
        <dbReference type="SMART" id="SM00768"/>
    </source>
</evidence>
<keyword evidence="12" id="KW-0325">Glycoprotein</keyword>
<feature type="transmembrane region" description="Helical" evidence="17">
    <location>
        <begin position="472"/>
        <end position="493"/>
    </location>
</feature>
<dbReference type="GO" id="GO:0042973">
    <property type="term" value="F:glucan endo-1,3-beta-D-glucosidase activity"/>
    <property type="evidence" value="ECO:0007669"/>
    <property type="project" value="UniProtKB-EC"/>
</dbReference>
<dbReference type="Pfam" id="PF07983">
    <property type="entry name" value="X8"/>
    <property type="match status" value="1"/>
</dbReference>
<dbReference type="EC" id="3.2.1.39" evidence="4"/>
<dbReference type="Gene3D" id="1.20.58.1040">
    <property type="match status" value="1"/>
</dbReference>
<dbReference type="InterPro" id="IPR044965">
    <property type="entry name" value="Glyco_hydro_17_plant"/>
</dbReference>
<dbReference type="GO" id="GO:0006952">
    <property type="term" value="P:defense response"/>
    <property type="evidence" value="ECO:0007669"/>
    <property type="project" value="UniProtKB-KW"/>
</dbReference>
<keyword evidence="10 17" id="KW-0472">Membrane</keyword>
<gene>
    <name evidence="20" type="ORF">BDA96_07G082700</name>
</gene>
<dbReference type="AlphaFoldDB" id="A0A921QLB2"/>
<keyword evidence="9" id="KW-0611">Plant defense</keyword>
<dbReference type="Pfam" id="PF00332">
    <property type="entry name" value="Glyco_hydro_17"/>
    <property type="match status" value="1"/>
</dbReference>
<dbReference type="Gene3D" id="3.20.20.80">
    <property type="entry name" value="Glycosidases"/>
    <property type="match status" value="1"/>
</dbReference>
<dbReference type="FunFam" id="1.20.58.1040:FF:000002">
    <property type="entry name" value="Glucan endo-1,3-beta-glucosidase 8"/>
    <property type="match status" value="1"/>
</dbReference>
<keyword evidence="7 18" id="KW-0732">Signal</keyword>
<keyword evidence="6" id="KW-0336">GPI-anchor</keyword>
<feature type="signal peptide" evidence="18">
    <location>
        <begin position="1"/>
        <end position="33"/>
    </location>
</feature>
<accession>A0A921QLB2</accession>
<evidence type="ECO:0000256" key="12">
    <source>
        <dbReference type="ARBA" id="ARBA00023180"/>
    </source>
</evidence>
<evidence type="ECO:0000256" key="1">
    <source>
        <dbReference type="ARBA" id="ARBA00000382"/>
    </source>
</evidence>
<reference evidence="20" key="1">
    <citation type="journal article" date="2019" name="BMC Genomics">
        <title>A new reference genome for Sorghum bicolor reveals high levels of sequence similarity between sweet and grain genotypes: implications for the genetics of sugar metabolism.</title>
        <authorList>
            <person name="Cooper E.A."/>
            <person name="Brenton Z.W."/>
            <person name="Flinn B.S."/>
            <person name="Jenkins J."/>
            <person name="Shu S."/>
            <person name="Flowers D."/>
            <person name="Luo F."/>
            <person name="Wang Y."/>
            <person name="Xia P."/>
            <person name="Barry K."/>
            <person name="Daum C."/>
            <person name="Lipzen A."/>
            <person name="Yoshinaga Y."/>
            <person name="Schmutz J."/>
            <person name="Saski C."/>
            <person name="Vermerris W."/>
            <person name="Kresovich S."/>
        </authorList>
    </citation>
    <scope>NUCLEOTIDE SEQUENCE</scope>
</reference>
<evidence type="ECO:0000256" key="18">
    <source>
        <dbReference type="SAM" id="SignalP"/>
    </source>
</evidence>
<dbReference type="GO" id="GO:0098552">
    <property type="term" value="C:side of membrane"/>
    <property type="evidence" value="ECO:0007669"/>
    <property type="project" value="UniProtKB-KW"/>
</dbReference>
<sequence length="494" mass="51984">MARGGRSVSQPVAAELLLVLAVALCAAARGTSAIGVNWGTQLSHQLPASTVVRLLQDNGFDKVKLFDAEDTILGALKGSGIQVMVGIPNDLLADLAAGGKAADNWVAKNVSGHVRDGVDIRYVAVGNEPFLETFNGTYLKTTFPAMQNVQAALVKAGLADKVKVTVPLNADVYQSPTGKPSDGDFRADIHGLMLTIVQFLASTGSPFVANVYPFISLYADPNFPLDYAFFQGSSSPVVDGGGVTYQNTFDANHDTLVAALRRNGFGNVSVVVGEVGWPTDGDANANLDYARRFNQGFLTHIASGQGTPLRPGPVDAYLFSLIDEDRKSIQPGNFERHWGIFYYDGTPKYPLSLAGGNGSTLKPARGVKYLEKKWCVLKPAADLADQKVGDSVSYACGLADCTSLGYKTSCAGLDAKGNVSYAYNIYYQTMDQDDRACGFNGLATTTSVDPSAGTCRFIVEIDVGAAAAPSSAMAGVAVGWAAAVLAAFVLSVVL</sequence>
<evidence type="ECO:0000256" key="10">
    <source>
        <dbReference type="ARBA" id="ARBA00023136"/>
    </source>
</evidence>
<evidence type="ECO:0000313" key="20">
    <source>
        <dbReference type="EMBL" id="KAG0522965.1"/>
    </source>
</evidence>
<dbReference type="EMBL" id="CM027686">
    <property type="protein sequence ID" value="KAG0522965.1"/>
    <property type="molecule type" value="Genomic_DNA"/>
</dbReference>
<evidence type="ECO:0000256" key="4">
    <source>
        <dbReference type="ARBA" id="ARBA00012780"/>
    </source>
</evidence>
<dbReference type="InterPro" id="IPR000490">
    <property type="entry name" value="Glyco_hydro_17"/>
</dbReference>
<organism evidence="20 21">
    <name type="scientific">Sorghum bicolor</name>
    <name type="common">Sorghum</name>
    <name type="synonym">Sorghum vulgare</name>
    <dbReference type="NCBI Taxonomy" id="4558"/>
    <lineage>
        <taxon>Eukaryota</taxon>
        <taxon>Viridiplantae</taxon>
        <taxon>Streptophyta</taxon>
        <taxon>Embryophyta</taxon>
        <taxon>Tracheophyta</taxon>
        <taxon>Spermatophyta</taxon>
        <taxon>Magnoliopsida</taxon>
        <taxon>Liliopsida</taxon>
        <taxon>Poales</taxon>
        <taxon>Poaceae</taxon>
        <taxon>PACMAD clade</taxon>
        <taxon>Panicoideae</taxon>
        <taxon>Andropogonodae</taxon>
        <taxon>Andropogoneae</taxon>
        <taxon>Sorghinae</taxon>
        <taxon>Sorghum</taxon>
    </lineage>
</organism>
<evidence type="ECO:0000256" key="9">
    <source>
        <dbReference type="ARBA" id="ARBA00022821"/>
    </source>
</evidence>
<dbReference type="SUPFAM" id="SSF51445">
    <property type="entry name" value="(Trans)glycosidases"/>
    <property type="match status" value="1"/>
</dbReference>
<evidence type="ECO:0000256" key="6">
    <source>
        <dbReference type="ARBA" id="ARBA00022622"/>
    </source>
</evidence>
<comment type="caution">
    <text evidence="20">The sequence shown here is derived from an EMBL/GenBank/DDBJ whole genome shotgun (WGS) entry which is preliminary data.</text>
</comment>
<comment type="subcellular location">
    <subcellularLocation>
        <location evidence="2">Cell membrane</location>
        <topology evidence="2">Lipid-anchor</topology>
        <topology evidence="2">GPI-anchor</topology>
    </subcellularLocation>
</comment>
<evidence type="ECO:0000256" key="5">
    <source>
        <dbReference type="ARBA" id="ARBA00022475"/>
    </source>
</evidence>
<dbReference type="SMART" id="SM00768">
    <property type="entry name" value="X8"/>
    <property type="match status" value="1"/>
</dbReference>
<keyword evidence="13" id="KW-0449">Lipoprotein</keyword>
<keyword evidence="17" id="KW-0812">Transmembrane</keyword>
<evidence type="ECO:0000256" key="3">
    <source>
        <dbReference type="ARBA" id="ARBA00008773"/>
    </source>
</evidence>
<keyword evidence="14 16" id="KW-0326">Glycosidase</keyword>
<evidence type="ECO:0000256" key="15">
    <source>
        <dbReference type="RuleBase" id="RU004335"/>
    </source>
</evidence>
<keyword evidence="8 16" id="KW-0378">Hydrolase</keyword>
<dbReference type="PROSITE" id="PS00587">
    <property type="entry name" value="GLYCOSYL_HYDROL_F17"/>
    <property type="match status" value="1"/>
</dbReference>